<feature type="domain" description="Transposase IS200-like" evidence="1">
    <location>
        <begin position="19"/>
        <end position="159"/>
    </location>
</feature>
<reference evidence="2 3" key="1">
    <citation type="journal article" date="2016" name="Nat. Commun.">
        <title>Thousands of microbial genomes shed light on interconnected biogeochemical processes in an aquifer system.</title>
        <authorList>
            <person name="Anantharaman K."/>
            <person name="Brown C.T."/>
            <person name="Hug L.A."/>
            <person name="Sharon I."/>
            <person name="Castelle C.J."/>
            <person name="Probst A.J."/>
            <person name="Thomas B.C."/>
            <person name="Singh A."/>
            <person name="Wilkins M.J."/>
            <person name="Karaoz U."/>
            <person name="Brodie E.L."/>
            <person name="Williams K.H."/>
            <person name="Hubbard S.S."/>
            <person name="Banfield J.F."/>
        </authorList>
    </citation>
    <scope>NUCLEOTIDE SEQUENCE [LARGE SCALE GENOMIC DNA]</scope>
</reference>
<dbReference type="GO" id="GO:0043565">
    <property type="term" value="F:sequence-specific DNA binding"/>
    <property type="evidence" value="ECO:0007669"/>
    <property type="project" value="TreeGrafter"/>
</dbReference>
<evidence type="ECO:0000259" key="1">
    <source>
        <dbReference type="SMART" id="SM01321"/>
    </source>
</evidence>
<dbReference type="GO" id="GO:0006313">
    <property type="term" value="P:DNA transposition"/>
    <property type="evidence" value="ECO:0007669"/>
    <property type="project" value="InterPro"/>
</dbReference>
<name>A0A1G2BE36_9BACT</name>
<dbReference type="Pfam" id="PF01797">
    <property type="entry name" value="Y1_Tnp"/>
    <property type="match status" value="1"/>
</dbReference>
<dbReference type="InterPro" id="IPR036515">
    <property type="entry name" value="Transposase_17_sf"/>
</dbReference>
<dbReference type="PANTHER" id="PTHR36966:SF1">
    <property type="entry name" value="REP-ASSOCIATED TYROSINE TRANSPOSASE"/>
    <property type="match status" value="1"/>
</dbReference>
<protein>
    <recommendedName>
        <fullName evidence="1">Transposase IS200-like domain-containing protein</fullName>
    </recommendedName>
</protein>
<comment type="caution">
    <text evidence="2">The sequence shown here is derived from an EMBL/GenBank/DDBJ whole genome shotgun (WGS) entry which is preliminary data.</text>
</comment>
<dbReference type="InterPro" id="IPR002686">
    <property type="entry name" value="Transposase_17"/>
</dbReference>
<evidence type="ECO:0000313" key="3">
    <source>
        <dbReference type="Proteomes" id="UP000176420"/>
    </source>
</evidence>
<dbReference type="GO" id="GO:0004803">
    <property type="term" value="F:transposase activity"/>
    <property type="evidence" value="ECO:0007669"/>
    <property type="project" value="InterPro"/>
</dbReference>
<dbReference type="Gene3D" id="3.30.70.1290">
    <property type="entry name" value="Transposase IS200-like"/>
    <property type="match status" value="1"/>
</dbReference>
<dbReference type="PANTHER" id="PTHR36966">
    <property type="entry name" value="REP-ASSOCIATED TYROSINE TRANSPOSASE"/>
    <property type="match status" value="1"/>
</dbReference>
<dbReference type="SMART" id="SM01321">
    <property type="entry name" value="Y1_Tnp"/>
    <property type="match status" value="1"/>
</dbReference>
<proteinExistence type="predicted"/>
<dbReference type="AlphaFoldDB" id="A0A1G2BE36"/>
<dbReference type="InterPro" id="IPR052715">
    <property type="entry name" value="RAYT_transposase"/>
</dbReference>
<evidence type="ECO:0000313" key="2">
    <source>
        <dbReference type="EMBL" id="OGY86510.1"/>
    </source>
</evidence>
<dbReference type="SUPFAM" id="SSF143422">
    <property type="entry name" value="Transposase IS200-like"/>
    <property type="match status" value="1"/>
</dbReference>
<accession>A0A1G2BE36</accession>
<gene>
    <name evidence="2" type="ORF">A2319_01970</name>
</gene>
<sequence length="164" mass="19598">MYPQLKNRKKILWQKHDYSSCGFYFVTICIQNMECVFGDVKNGKMILNVYGEIVKKCWINIPRHFKHVQLDEFVVMPNHIHGIINMQRDVGNADLRSLRTNDRTKMKLPKIIHGFKSSVTRIVRQTHNDYTFAWQRSFYDHIIRNDADLQRIRKYIKNNPKNTA</sequence>
<dbReference type="Proteomes" id="UP000176420">
    <property type="component" value="Unassembled WGS sequence"/>
</dbReference>
<dbReference type="EMBL" id="MHKI01000018">
    <property type="protein sequence ID" value="OGY86510.1"/>
    <property type="molecule type" value="Genomic_DNA"/>
</dbReference>
<organism evidence="2 3">
    <name type="scientific">Candidatus Kerfeldbacteria bacterium RIFOXYB2_FULL_38_14</name>
    <dbReference type="NCBI Taxonomy" id="1798547"/>
    <lineage>
        <taxon>Bacteria</taxon>
        <taxon>Candidatus Kerfeldiibacteriota</taxon>
    </lineage>
</organism>